<dbReference type="PROSITE" id="PS51225">
    <property type="entry name" value="MARVEL"/>
    <property type="match status" value="1"/>
</dbReference>
<name>A0A8S1E3W2_9INSE</name>
<dbReference type="Proteomes" id="UP000494165">
    <property type="component" value="Unassembled WGS sequence"/>
</dbReference>
<accession>A0A8S1E3W2</accession>
<dbReference type="EMBL" id="CADEPI010000377">
    <property type="protein sequence ID" value="CAB3384893.1"/>
    <property type="molecule type" value="Genomic_DNA"/>
</dbReference>
<keyword evidence="2 5" id="KW-0812">Transmembrane</keyword>
<evidence type="ECO:0000256" key="6">
    <source>
        <dbReference type="SAM" id="Phobius"/>
    </source>
</evidence>
<evidence type="ECO:0000256" key="2">
    <source>
        <dbReference type="ARBA" id="ARBA00022692"/>
    </source>
</evidence>
<comment type="subcellular location">
    <subcellularLocation>
        <location evidence="1">Membrane</location>
        <topology evidence="1">Multi-pass membrane protein</topology>
    </subcellularLocation>
</comment>
<evidence type="ECO:0000256" key="4">
    <source>
        <dbReference type="ARBA" id="ARBA00023136"/>
    </source>
</evidence>
<dbReference type="AlphaFoldDB" id="A0A8S1E3W2"/>
<sequence>MAGNMMCEQHPPPRSQKLSQMTLTAESVESVGVGPRCAIPLKFGVRMDVAHFFRSNEGFLKLLQLAIGVACVACATPALGTYNLPAGSYWFIAATVFSVVLTFLWVLIYLLCLKERARKFPWNFFETLLVICLAILYASAGIAQLVVWSKAPYSDVKEENIIAGSLALFNVVCHCVSLYYAMSRWCKELNAE</sequence>
<feature type="domain" description="MARVEL" evidence="7">
    <location>
        <begin position="52"/>
        <end position="186"/>
    </location>
</feature>
<organism evidence="8 9">
    <name type="scientific">Cloeon dipterum</name>
    <dbReference type="NCBI Taxonomy" id="197152"/>
    <lineage>
        <taxon>Eukaryota</taxon>
        <taxon>Metazoa</taxon>
        <taxon>Ecdysozoa</taxon>
        <taxon>Arthropoda</taxon>
        <taxon>Hexapoda</taxon>
        <taxon>Insecta</taxon>
        <taxon>Pterygota</taxon>
        <taxon>Palaeoptera</taxon>
        <taxon>Ephemeroptera</taxon>
        <taxon>Pisciforma</taxon>
        <taxon>Baetidae</taxon>
        <taxon>Cloeon</taxon>
    </lineage>
</organism>
<evidence type="ECO:0000256" key="3">
    <source>
        <dbReference type="ARBA" id="ARBA00022989"/>
    </source>
</evidence>
<dbReference type="Pfam" id="PF01284">
    <property type="entry name" value="MARVEL"/>
    <property type="match status" value="1"/>
</dbReference>
<feature type="transmembrane region" description="Helical" evidence="6">
    <location>
        <begin position="88"/>
        <end position="112"/>
    </location>
</feature>
<gene>
    <name evidence="8" type="ORF">CLODIP_2_CD04389</name>
</gene>
<dbReference type="GO" id="GO:0016020">
    <property type="term" value="C:membrane"/>
    <property type="evidence" value="ECO:0007669"/>
    <property type="project" value="UniProtKB-SubCell"/>
</dbReference>
<keyword evidence="3 6" id="KW-1133">Transmembrane helix</keyword>
<reference evidence="8 9" key="1">
    <citation type="submission" date="2020-04" db="EMBL/GenBank/DDBJ databases">
        <authorList>
            <person name="Alioto T."/>
            <person name="Alioto T."/>
            <person name="Gomez Garrido J."/>
        </authorList>
    </citation>
    <scope>NUCLEOTIDE SEQUENCE [LARGE SCALE GENOMIC DNA]</scope>
</reference>
<evidence type="ECO:0000256" key="5">
    <source>
        <dbReference type="PROSITE-ProRule" id="PRU00581"/>
    </source>
</evidence>
<proteinExistence type="predicted"/>
<feature type="transmembrane region" description="Helical" evidence="6">
    <location>
        <begin position="124"/>
        <end position="149"/>
    </location>
</feature>
<evidence type="ECO:0000313" key="9">
    <source>
        <dbReference type="Proteomes" id="UP000494165"/>
    </source>
</evidence>
<protein>
    <recommendedName>
        <fullName evidence="7">MARVEL domain-containing protein</fullName>
    </recommendedName>
</protein>
<dbReference type="PANTHER" id="PTHR22776:SF97">
    <property type="entry name" value="RE01453P"/>
    <property type="match status" value="1"/>
</dbReference>
<dbReference type="InterPro" id="IPR050578">
    <property type="entry name" value="MARVEL-CKLF_proteins"/>
</dbReference>
<keyword evidence="4 5" id="KW-0472">Membrane</keyword>
<dbReference type="InterPro" id="IPR008253">
    <property type="entry name" value="Marvel"/>
</dbReference>
<evidence type="ECO:0000259" key="7">
    <source>
        <dbReference type="PROSITE" id="PS51225"/>
    </source>
</evidence>
<keyword evidence="9" id="KW-1185">Reference proteome</keyword>
<dbReference type="OrthoDB" id="6258237at2759"/>
<feature type="transmembrane region" description="Helical" evidence="6">
    <location>
        <begin position="62"/>
        <end position="82"/>
    </location>
</feature>
<evidence type="ECO:0000313" key="8">
    <source>
        <dbReference type="EMBL" id="CAB3384893.1"/>
    </source>
</evidence>
<dbReference type="PANTHER" id="PTHR22776">
    <property type="entry name" value="MARVEL-CONTAINING POTENTIAL LIPID RAFT-ASSOCIATED PROTEIN"/>
    <property type="match status" value="1"/>
</dbReference>
<evidence type="ECO:0000256" key="1">
    <source>
        <dbReference type="ARBA" id="ARBA00004141"/>
    </source>
</evidence>
<feature type="transmembrane region" description="Helical" evidence="6">
    <location>
        <begin position="161"/>
        <end position="182"/>
    </location>
</feature>
<comment type="caution">
    <text evidence="8">The sequence shown here is derived from an EMBL/GenBank/DDBJ whole genome shotgun (WGS) entry which is preliminary data.</text>
</comment>